<accession>A0A5B7CQZ7</accession>
<sequence length="117" mass="13012">MLVITHPYLLPVDRQVDALARPEYLHTPLCSSTSVTAPTPIFHPSLASHSPLPLSAPDPQPTSLPALCRRGRSVRQQSRSRPVYSGTTRDESARGGKQRYWKPVMRSAFNEVLVVPR</sequence>
<keyword evidence="3" id="KW-1185">Reference proteome</keyword>
<feature type="compositionally biased region" description="Low complexity" evidence="1">
    <location>
        <begin position="43"/>
        <end position="53"/>
    </location>
</feature>
<comment type="caution">
    <text evidence="2">The sequence shown here is derived from an EMBL/GenBank/DDBJ whole genome shotgun (WGS) entry which is preliminary data.</text>
</comment>
<reference evidence="2 3" key="1">
    <citation type="submission" date="2019-05" db="EMBL/GenBank/DDBJ databases">
        <title>Another draft genome of Portunus trituberculatus and its Hox gene families provides insights of decapod evolution.</title>
        <authorList>
            <person name="Jeong J.-H."/>
            <person name="Song I."/>
            <person name="Kim S."/>
            <person name="Choi T."/>
            <person name="Kim D."/>
            <person name="Ryu S."/>
            <person name="Kim W."/>
        </authorList>
    </citation>
    <scope>NUCLEOTIDE SEQUENCE [LARGE SCALE GENOMIC DNA]</scope>
    <source>
        <tissue evidence="2">Muscle</tissue>
    </source>
</reference>
<dbReference type="AlphaFoldDB" id="A0A5B7CQZ7"/>
<organism evidence="2 3">
    <name type="scientific">Portunus trituberculatus</name>
    <name type="common">Swimming crab</name>
    <name type="synonym">Neptunus trituberculatus</name>
    <dbReference type="NCBI Taxonomy" id="210409"/>
    <lineage>
        <taxon>Eukaryota</taxon>
        <taxon>Metazoa</taxon>
        <taxon>Ecdysozoa</taxon>
        <taxon>Arthropoda</taxon>
        <taxon>Crustacea</taxon>
        <taxon>Multicrustacea</taxon>
        <taxon>Malacostraca</taxon>
        <taxon>Eumalacostraca</taxon>
        <taxon>Eucarida</taxon>
        <taxon>Decapoda</taxon>
        <taxon>Pleocyemata</taxon>
        <taxon>Brachyura</taxon>
        <taxon>Eubrachyura</taxon>
        <taxon>Portunoidea</taxon>
        <taxon>Portunidae</taxon>
        <taxon>Portuninae</taxon>
        <taxon>Portunus</taxon>
    </lineage>
</organism>
<dbReference type="Proteomes" id="UP000324222">
    <property type="component" value="Unassembled WGS sequence"/>
</dbReference>
<evidence type="ECO:0000256" key="1">
    <source>
        <dbReference type="SAM" id="MobiDB-lite"/>
    </source>
</evidence>
<evidence type="ECO:0000313" key="2">
    <source>
        <dbReference type="EMBL" id="MPC11870.1"/>
    </source>
</evidence>
<evidence type="ECO:0000313" key="3">
    <source>
        <dbReference type="Proteomes" id="UP000324222"/>
    </source>
</evidence>
<dbReference type="EMBL" id="VSRR010000185">
    <property type="protein sequence ID" value="MPC11870.1"/>
    <property type="molecule type" value="Genomic_DNA"/>
</dbReference>
<proteinExistence type="predicted"/>
<name>A0A5B7CQZ7_PORTR</name>
<gene>
    <name evidence="2" type="ORF">E2C01_004545</name>
</gene>
<feature type="region of interest" description="Disordered" evidence="1">
    <location>
        <begin position="40"/>
        <end position="97"/>
    </location>
</feature>
<protein>
    <submittedName>
        <fullName evidence="2">Uncharacterized protein</fullName>
    </submittedName>
</protein>